<name>A0ABQ5KCQ3_9EUKA</name>
<dbReference type="PANTHER" id="PTHR33064">
    <property type="entry name" value="POL PROTEIN"/>
    <property type="match status" value="1"/>
</dbReference>
<keyword evidence="2" id="KW-1185">Reference proteome</keyword>
<dbReference type="EMBL" id="BQXS01008697">
    <property type="protein sequence ID" value="GKT30257.1"/>
    <property type="molecule type" value="Genomic_DNA"/>
</dbReference>
<protein>
    <submittedName>
        <fullName evidence="1">Uncharacterized protein LOC117241146</fullName>
    </submittedName>
</protein>
<dbReference type="InterPro" id="IPR043128">
    <property type="entry name" value="Rev_trsase/Diguanyl_cyclase"/>
</dbReference>
<feature type="non-terminal residue" evidence="1">
    <location>
        <position position="117"/>
    </location>
</feature>
<evidence type="ECO:0000313" key="1">
    <source>
        <dbReference type="EMBL" id="GKT30257.1"/>
    </source>
</evidence>
<reference evidence="1" key="1">
    <citation type="submission" date="2022-03" db="EMBL/GenBank/DDBJ databases">
        <title>Draft genome sequence of Aduncisulcus paluster, a free-living microaerophilic Fornicata.</title>
        <authorList>
            <person name="Yuyama I."/>
            <person name="Kume K."/>
            <person name="Tamura T."/>
            <person name="Inagaki Y."/>
            <person name="Hashimoto T."/>
        </authorList>
    </citation>
    <scope>NUCLEOTIDE SEQUENCE</scope>
    <source>
        <strain evidence="1">NY0171</strain>
    </source>
</reference>
<feature type="non-terminal residue" evidence="1">
    <location>
        <position position="1"/>
    </location>
</feature>
<evidence type="ECO:0000313" key="2">
    <source>
        <dbReference type="Proteomes" id="UP001057375"/>
    </source>
</evidence>
<dbReference type="PANTHER" id="PTHR33064:SF37">
    <property type="entry name" value="RIBONUCLEASE H"/>
    <property type="match status" value="1"/>
</dbReference>
<dbReference type="Gene3D" id="3.30.70.270">
    <property type="match status" value="1"/>
</dbReference>
<gene>
    <name evidence="1" type="ORF">ADUPG1_005452</name>
</gene>
<proteinExistence type="predicted"/>
<accession>A0ABQ5KCQ3</accession>
<organism evidence="1 2">
    <name type="scientific">Aduncisulcus paluster</name>
    <dbReference type="NCBI Taxonomy" id="2918883"/>
    <lineage>
        <taxon>Eukaryota</taxon>
        <taxon>Metamonada</taxon>
        <taxon>Carpediemonas-like organisms</taxon>
        <taxon>Aduncisulcus</taxon>
    </lineage>
</organism>
<dbReference type="InterPro" id="IPR043502">
    <property type="entry name" value="DNA/RNA_pol_sf"/>
</dbReference>
<sequence>KKCKFAMREVEHLGVVISEEGIKISPRRLLKVERFSDLKDKKEVRSFLGVINFFRKHIPTFAKTVQPITMLLKKDTVWTWGKDQVDAVRKIVKEINTQTVLSFPTGRGVIHLYTDAS</sequence>
<dbReference type="Proteomes" id="UP001057375">
    <property type="component" value="Unassembled WGS sequence"/>
</dbReference>
<dbReference type="SUPFAM" id="SSF56672">
    <property type="entry name" value="DNA/RNA polymerases"/>
    <property type="match status" value="1"/>
</dbReference>
<dbReference type="InterPro" id="IPR051320">
    <property type="entry name" value="Viral_Replic_Matur_Polypro"/>
</dbReference>
<comment type="caution">
    <text evidence="1">The sequence shown here is derived from an EMBL/GenBank/DDBJ whole genome shotgun (WGS) entry which is preliminary data.</text>
</comment>